<gene>
    <name evidence="2" type="ORF">HYPSUDRAFT_59042</name>
</gene>
<protein>
    <submittedName>
        <fullName evidence="2">Uncharacterized protein</fullName>
    </submittedName>
</protein>
<feature type="compositionally biased region" description="Polar residues" evidence="1">
    <location>
        <begin position="7"/>
        <end position="21"/>
    </location>
</feature>
<dbReference type="AlphaFoldDB" id="A0A0D2P3A5"/>
<sequence>MSAVGLTDTSPDGAASQTSGSEPEPTPAEPIIPRQILAFRTITLLLSQLQKNQNLPYEPYKMSPQESREAKIADAFAHVATAQHDVIAISTRRTPSDLNVVAITENQDGTSTPDIPPAKLTPIFGRFCFTKNSWSREPDPAMRNSSAFPRIVAVTPIVLGSQTLEAYLEELRAKWIPLDLPTHLPVVGELMVKLQERNSTPYEEFMKHTIATCHGKMFRRFEHSWSQVFYRSLSNVTNIPCDNIPCEDSAESQHSYKAQYASDHDFLTGLANIDKHNPEWKLSILIPNLMSITRALPPRGSPLFLYNSNTRVEYHNFLCLILKQFRVHIQNLYKLTTPASQSSTDKQPKPKLPTEPPNIQNLVGDIFVTGYTLWKMARGRSFEIHLKNIQHLLLNPRDILSESTKLAPESDPNVEYNEELETTIPFAEPGRPEPLWKAYRDWTILMIVQFEAASTLRQFVRSPDYDQQPVSVTILLGTPTSNKILPLDDLFVSDFFPGDHKFNKSIGAFIKKALSAKHQYDNCVEALTFWNDKRSTVGPPEMTRKHFCLVILGHMAAMLSADPNKRHAAVFSTVKELLYDWQFHPSIAGTEGGRLVTATLPEVIDRISEVLQAHVDLLCQELDEYGPVPHLKFNFDGSLHCETCLAALLDPLTRQRLAGNLDFKDVMEATEQMVTRDRLRKRSFVSQDSQGLSSESFASGDGNVPGFNDCKNTAPLGKPPV</sequence>
<evidence type="ECO:0000313" key="3">
    <source>
        <dbReference type="Proteomes" id="UP000054270"/>
    </source>
</evidence>
<organism evidence="2 3">
    <name type="scientific">Hypholoma sublateritium (strain FD-334 SS-4)</name>
    <dbReference type="NCBI Taxonomy" id="945553"/>
    <lineage>
        <taxon>Eukaryota</taxon>
        <taxon>Fungi</taxon>
        <taxon>Dikarya</taxon>
        <taxon>Basidiomycota</taxon>
        <taxon>Agaricomycotina</taxon>
        <taxon>Agaricomycetes</taxon>
        <taxon>Agaricomycetidae</taxon>
        <taxon>Agaricales</taxon>
        <taxon>Agaricineae</taxon>
        <taxon>Strophariaceae</taxon>
        <taxon>Hypholoma</taxon>
    </lineage>
</organism>
<reference evidence="3" key="1">
    <citation type="submission" date="2014-04" db="EMBL/GenBank/DDBJ databases">
        <title>Evolutionary Origins and Diversification of the Mycorrhizal Mutualists.</title>
        <authorList>
            <consortium name="DOE Joint Genome Institute"/>
            <consortium name="Mycorrhizal Genomics Consortium"/>
            <person name="Kohler A."/>
            <person name="Kuo A."/>
            <person name="Nagy L.G."/>
            <person name="Floudas D."/>
            <person name="Copeland A."/>
            <person name="Barry K.W."/>
            <person name="Cichocki N."/>
            <person name="Veneault-Fourrey C."/>
            <person name="LaButti K."/>
            <person name="Lindquist E.A."/>
            <person name="Lipzen A."/>
            <person name="Lundell T."/>
            <person name="Morin E."/>
            <person name="Murat C."/>
            <person name="Riley R."/>
            <person name="Ohm R."/>
            <person name="Sun H."/>
            <person name="Tunlid A."/>
            <person name="Henrissat B."/>
            <person name="Grigoriev I.V."/>
            <person name="Hibbett D.S."/>
            <person name="Martin F."/>
        </authorList>
    </citation>
    <scope>NUCLEOTIDE SEQUENCE [LARGE SCALE GENOMIC DNA]</scope>
    <source>
        <strain evidence="3">FD-334 SS-4</strain>
    </source>
</reference>
<keyword evidence="3" id="KW-1185">Reference proteome</keyword>
<feature type="region of interest" description="Disordered" evidence="1">
    <location>
        <begin position="685"/>
        <end position="721"/>
    </location>
</feature>
<name>A0A0D2P3A5_HYPSF</name>
<dbReference type="EMBL" id="KN817656">
    <property type="protein sequence ID" value="KJA15035.1"/>
    <property type="molecule type" value="Genomic_DNA"/>
</dbReference>
<feature type="compositionally biased region" description="Polar residues" evidence="1">
    <location>
        <begin position="685"/>
        <end position="697"/>
    </location>
</feature>
<evidence type="ECO:0000313" key="2">
    <source>
        <dbReference type="EMBL" id="KJA15035.1"/>
    </source>
</evidence>
<feature type="region of interest" description="Disordered" evidence="1">
    <location>
        <begin position="1"/>
        <end position="29"/>
    </location>
</feature>
<proteinExistence type="predicted"/>
<evidence type="ECO:0000256" key="1">
    <source>
        <dbReference type="SAM" id="MobiDB-lite"/>
    </source>
</evidence>
<accession>A0A0D2P3A5</accession>
<dbReference type="Proteomes" id="UP000054270">
    <property type="component" value="Unassembled WGS sequence"/>
</dbReference>